<dbReference type="AlphaFoldDB" id="A0A235EZ22"/>
<dbReference type="OrthoDB" id="5540889at2"/>
<comment type="caution">
    <text evidence="1">The sequence shown here is derived from an EMBL/GenBank/DDBJ whole genome shotgun (WGS) entry which is preliminary data.</text>
</comment>
<dbReference type="Pfam" id="PF13563">
    <property type="entry name" value="2_5_RNA_ligase2"/>
    <property type="match status" value="1"/>
</dbReference>
<protein>
    <recommendedName>
        <fullName evidence="3">2'-5' RNA ligase</fullName>
    </recommendedName>
</protein>
<dbReference type="Proteomes" id="UP000215181">
    <property type="component" value="Unassembled WGS sequence"/>
</dbReference>
<gene>
    <name evidence="1" type="ORF">CGK74_08460</name>
</gene>
<proteinExistence type="predicted"/>
<dbReference type="SUPFAM" id="SSF55144">
    <property type="entry name" value="LigT-like"/>
    <property type="match status" value="1"/>
</dbReference>
<dbReference type="Gene3D" id="3.90.1140.10">
    <property type="entry name" value="Cyclic phosphodiesterase"/>
    <property type="match status" value="1"/>
</dbReference>
<evidence type="ECO:0000313" key="2">
    <source>
        <dbReference type="Proteomes" id="UP000215181"/>
    </source>
</evidence>
<dbReference type="EMBL" id="NOIH01000008">
    <property type="protein sequence ID" value="OYD54221.1"/>
    <property type="molecule type" value="Genomic_DNA"/>
</dbReference>
<sequence length="230" mass="25627">MSAWIHVMPPHTDTTVRNVRRDFPEWHLGRPHYVLWALDVDVAPVRERMALAQYHLSGLLLDDYVREPHVTLSLCGFPSASPLHDDDFGVTLLKGQIDALRRLAPEPFTIEIGALDGFTSAPYLTVHDPEARIATLRTCLQPPAHPLARDNYTPHVTTGLYDGSWPLDAVRARLAEFNPGAPLRLQISRLSLFGYAAPVIGGRLTRIADYDFTTQTLNGHETGILPFPLP</sequence>
<reference evidence="1 2" key="1">
    <citation type="submission" date="2017-07" db="EMBL/GenBank/DDBJ databases">
        <title>Thauera sp. KNDSS-Mac4 genome sequence and assembly.</title>
        <authorList>
            <person name="Mayilraj S."/>
        </authorList>
    </citation>
    <scope>NUCLEOTIDE SEQUENCE [LARGE SCALE GENOMIC DNA]</scope>
    <source>
        <strain evidence="1 2">KNDSS-Mac4</strain>
    </source>
</reference>
<keyword evidence="2" id="KW-1185">Reference proteome</keyword>
<evidence type="ECO:0008006" key="3">
    <source>
        <dbReference type="Google" id="ProtNLM"/>
    </source>
</evidence>
<name>A0A235EZ22_9RHOO</name>
<accession>A0A235EZ22</accession>
<organism evidence="1 2">
    <name type="scientific">Thauera propionica</name>
    <dbReference type="NCBI Taxonomy" id="2019431"/>
    <lineage>
        <taxon>Bacteria</taxon>
        <taxon>Pseudomonadati</taxon>
        <taxon>Pseudomonadota</taxon>
        <taxon>Betaproteobacteria</taxon>
        <taxon>Rhodocyclales</taxon>
        <taxon>Zoogloeaceae</taxon>
        <taxon>Thauera</taxon>
    </lineage>
</organism>
<evidence type="ECO:0000313" key="1">
    <source>
        <dbReference type="EMBL" id="OYD54221.1"/>
    </source>
</evidence>
<dbReference type="InterPro" id="IPR009097">
    <property type="entry name" value="Cyclic_Pdiesterase"/>
</dbReference>